<dbReference type="PROSITE" id="PS50082">
    <property type="entry name" value="WD_REPEATS_2"/>
    <property type="match status" value="1"/>
</dbReference>
<feature type="non-terminal residue" evidence="2">
    <location>
        <position position="149"/>
    </location>
</feature>
<dbReference type="PROSITE" id="PS50294">
    <property type="entry name" value="WD_REPEATS_REGION"/>
    <property type="match status" value="1"/>
</dbReference>
<keyword evidence="1" id="KW-0853">WD repeat</keyword>
<organism evidence="2 3">
    <name type="scientific">Polyporus arcularius HHB13444</name>
    <dbReference type="NCBI Taxonomy" id="1314778"/>
    <lineage>
        <taxon>Eukaryota</taxon>
        <taxon>Fungi</taxon>
        <taxon>Dikarya</taxon>
        <taxon>Basidiomycota</taxon>
        <taxon>Agaricomycotina</taxon>
        <taxon>Agaricomycetes</taxon>
        <taxon>Polyporales</taxon>
        <taxon>Polyporaceae</taxon>
        <taxon>Polyporus</taxon>
    </lineage>
</organism>
<dbReference type="AlphaFoldDB" id="A0A5C3NYK2"/>
<keyword evidence="3" id="KW-1185">Reference proteome</keyword>
<dbReference type="PANTHER" id="PTHR19879">
    <property type="entry name" value="TRANSCRIPTION INITIATION FACTOR TFIID"/>
    <property type="match status" value="1"/>
</dbReference>
<feature type="non-terminal residue" evidence="2">
    <location>
        <position position="1"/>
    </location>
</feature>
<proteinExistence type="predicted"/>
<dbReference type="STRING" id="1314778.A0A5C3NYK2"/>
<feature type="repeat" description="WD" evidence="1">
    <location>
        <begin position="1"/>
        <end position="22"/>
    </location>
</feature>
<dbReference type="EMBL" id="ML211514">
    <property type="protein sequence ID" value="TFK82172.1"/>
    <property type="molecule type" value="Genomic_DNA"/>
</dbReference>
<name>A0A5C3NYK2_9APHY</name>
<sequence>AASPDGRYFATGADDGAVIVWSGKTAPERTLVEMQCPAESRGVRSLHFSDNGELLAGVCNLKLLIWRGRLADGFSLHVVLHRRTKVTAACISPCERYVVTASQDCTIWLWSTRDGECLWIFRDGHSPTTHLLFSPDGRFLASGDKKGIV</sequence>
<dbReference type="Pfam" id="PF00400">
    <property type="entry name" value="WD40"/>
    <property type="match status" value="3"/>
</dbReference>
<accession>A0A5C3NYK2</accession>
<dbReference type="InterPro" id="IPR001680">
    <property type="entry name" value="WD40_rpt"/>
</dbReference>
<evidence type="ECO:0000313" key="2">
    <source>
        <dbReference type="EMBL" id="TFK82172.1"/>
    </source>
</evidence>
<gene>
    <name evidence="2" type="ORF">K466DRAFT_467598</name>
</gene>
<evidence type="ECO:0000256" key="1">
    <source>
        <dbReference type="PROSITE-ProRule" id="PRU00221"/>
    </source>
</evidence>
<dbReference type="SMART" id="SM00320">
    <property type="entry name" value="WD40"/>
    <property type="match status" value="3"/>
</dbReference>
<dbReference type="InterPro" id="IPR036322">
    <property type="entry name" value="WD40_repeat_dom_sf"/>
</dbReference>
<evidence type="ECO:0000313" key="3">
    <source>
        <dbReference type="Proteomes" id="UP000308197"/>
    </source>
</evidence>
<dbReference type="InterPro" id="IPR015943">
    <property type="entry name" value="WD40/YVTN_repeat-like_dom_sf"/>
</dbReference>
<dbReference type="InParanoid" id="A0A5C3NYK2"/>
<dbReference type="Proteomes" id="UP000308197">
    <property type="component" value="Unassembled WGS sequence"/>
</dbReference>
<dbReference type="SUPFAM" id="SSF50978">
    <property type="entry name" value="WD40 repeat-like"/>
    <property type="match status" value="1"/>
</dbReference>
<protein>
    <submittedName>
        <fullName evidence="2">WD40 repeat-like protein</fullName>
    </submittedName>
</protein>
<dbReference type="PANTHER" id="PTHR19879:SF9">
    <property type="entry name" value="TRANSCRIPTION INITIATION FACTOR TFIID SUBUNIT 5"/>
    <property type="match status" value="1"/>
</dbReference>
<dbReference type="Gene3D" id="2.130.10.10">
    <property type="entry name" value="YVTN repeat-like/Quinoprotein amine dehydrogenase"/>
    <property type="match status" value="2"/>
</dbReference>
<reference evidence="2 3" key="1">
    <citation type="journal article" date="2019" name="Nat. Ecol. Evol.">
        <title>Megaphylogeny resolves global patterns of mushroom evolution.</title>
        <authorList>
            <person name="Varga T."/>
            <person name="Krizsan K."/>
            <person name="Foldi C."/>
            <person name="Dima B."/>
            <person name="Sanchez-Garcia M."/>
            <person name="Sanchez-Ramirez S."/>
            <person name="Szollosi G.J."/>
            <person name="Szarkandi J.G."/>
            <person name="Papp V."/>
            <person name="Albert L."/>
            <person name="Andreopoulos W."/>
            <person name="Angelini C."/>
            <person name="Antonin V."/>
            <person name="Barry K.W."/>
            <person name="Bougher N.L."/>
            <person name="Buchanan P."/>
            <person name="Buyck B."/>
            <person name="Bense V."/>
            <person name="Catcheside P."/>
            <person name="Chovatia M."/>
            <person name="Cooper J."/>
            <person name="Damon W."/>
            <person name="Desjardin D."/>
            <person name="Finy P."/>
            <person name="Geml J."/>
            <person name="Haridas S."/>
            <person name="Hughes K."/>
            <person name="Justo A."/>
            <person name="Karasinski D."/>
            <person name="Kautmanova I."/>
            <person name="Kiss B."/>
            <person name="Kocsube S."/>
            <person name="Kotiranta H."/>
            <person name="LaButti K.M."/>
            <person name="Lechner B.E."/>
            <person name="Liimatainen K."/>
            <person name="Lipzen A."/>
            <person name="Lukacs Z."/>
            <person name="Mihaltcheva S."/>
            <person name="Morgado L.N."/>
            <person name="Niskanen T."/>
            <person name="Noordeloos M.E."/>
            <person name="Ohm R.A."/>
            <person name="Ortiz-Santana B."/>
            <person name="Ovrebo C."/>
            <person name="Racz N."/>
            <person name="Riley R."/>
            <person name="Savchenko A."/>
            <person name="Shiryaev A."/>
            <person name="Soop K."/>
            <person name="Spirin V."/>
            <person name="Szebenyi C."/>
            <person name="Tomsovsky M."/>
            <person name="Tulloss R.E."/>
            <person name="Uehling J."/>
            <person name="Grigoriev I.V."/>
            <person name="Vagvolgyi C."/>
            <person name="Papp T."/>
            <person name="Martin F.M."/>
            <person name="Miettinen O."/>
            <person name="Hibbett D.S."/>
            <person name="Nagy L.G."/>
        </authorList>
    </citation>
    <scope>NUCLEOTIDE SEQUENCE [LARGE SCALE GENOMIC DNA]</scope>
    <source>
        <strain evidence="2 3">HHB13444</strain>
    </source>
</reference>